<gene>
    <name evidence="1" type="ORF">fgpv_258</name>
</gene>
<dbReference type="EMBL" id="MF678796">
    <property type="protein sequence ID" value="AUD40346.1"/>
    <property type="molecule type" value="Genomic_DNA"/>
</dbReference>
<proteinExistence type="predicted"/>
<reference evidence="1 2" key="1">
    <citation type="journal article" date="2017" name="BMC Genomics">
        <title>Comparative analysis of avian poxvirus genomes, including a novel poxvirus from lesser flamingos (Phoenicopterus minor), highlights the lack of conservation of the central region.</title>
        <authorList>
            <person name="Carulei O."/>
            <person name="Douglass N."/>
            <person name="Williamson A.L."/>
        </authorList>
    </citation>
    <scope>NUCLEOTIDE SEQUENCE [LARGE SCALE GENOMIC DNA]</scope>
    <source>
        <strain evidence="1">FGPVKD09</strain>
    </source>
</reference>
<organism evidence="1 2">
    <name type="scientific">Flamingopox virus FGPVKD09</name>
    <dbReference type="NCBI Taxonomy" id="2059380"/>
    <lineage>
        <taxon>Viruses</taxon>
        <taxon>Varidnaviria</taxon>
        <taxon>Bamfordvirae</taxon>
        <taxon>Nucleocytoviricota</taxon>
        <taxon>Pokkesviricetes</taxon>
        <taxon>Chitovirales</taxon>
        <taxon>Poxviridae</taxon>
        <taxon>Chordopoxvirinae</taxon>
        <taxon>Avipoxvirus</taxon>
    </lineage>
</organism>
<sequence length="88" mass="9922">MSGGGGGLTEKIITSTDSAIIILPHGINIHHIVLLRHESSSSIFEYTLLRFIKPKNTFKLLTIKLKKQITIYRGVVKHLIIPWIVQSF</sequence>
<accession>A0A2H4X2Q2</accession>
<name>A0A2H4X2Q2_9POXV</name>
<dbReference type="Proteomes" id="UP000235762">
    <property type="component" value="Segment"/>
</dbReference>
<protein>
    <submittedName>
        <fullName evidence="1">Uncharacterized protein</fullName>
    </submittedName>
</protein>
<keyword evidence="2" id="KW-1185">Reference proteome</keyword>
<evidence type="ECO:0000313" key="2">
    <source>
        <dbReference type="Proteomes" id="UP000235762"/>
    </source>
</evidence>
<evidence type="ECO:0000313" key="1">
    <source>
        <dbReference type="EMBL" id="AUD40346.1"/>
    </source>
</evidence>